<dbReference type="InterPro" id="IPR041679">
    <property type="entry name" value="DNA2/NAM7-like_C"/>
</dbReference>
<dbReference type="PANTHER" id="PTHR10887">
    <property type="entry name" value="DNA2/NAM7 HELICASE FAMILY"/>
    <property type="match status" value="1"/>
</dbReference>
<dbReference type="FunFam" id="3.40.50.300:FF:000326">
    <property type="entry name" value="P-loop containing nucleoside triphosphate hydrolase"/>
    <property type="match status" value="1"/>
</dbReference>
<dbReference type="Gene3D" id="3.40.50.300">
    <property type="entry name" value="P-loop containing nucleotide triphosphate hydrolases"/>
    <property type="match status" value="3"/>
</dbReference>
<dbReference type="CDD" id="cd18808">
    <property type="entry name" value="SF1_C_Upf1"/>
    <property type="match status" value="1"/>
</dbReference>
<dbReference type="GO" id="GO:0016787">
    <property type="term" value="F:hydrolase activity"/>
    <property type="evidence" value="ECO:0007669"/>
    <property type="project" value="UniProtKB-KW"/>
</dbReference>
<dbReference type="Pfam" id="PF13087">
    <property type="entry name" value="AAA_12"/>
    <property type="match status" value="1"/>
</dbReference>
<evidence type="ECO:0000256" key="3">
    <source>
        <dbReference type="ARBA" id="ARBA00022806"/>
    </source>
</evidence>
<dbReference type="InterPro" id="IPR027417">
    <property type="entry name" value="P-loop_NTPase"/>
</dbReference>
<dbReference type="GO" id="GO:0004386">
    <property type="term" value="F:helicase activity"/>
    <property type="evidence" value="ECO:0007669"/>
    <property type="project" value="UniProtKB-KW"/>
</dbReference>
<protein>
    <recommendedName>
        <fullName evidence="7">AAA+ ATPase domain-containing protein</fullName>
    </recommendedName>
</protein>
<keyword evidence="1" id="KW-0547">Nucleotide-binding</keyword>
<organism evidence="8 9">
    <name type="scientific">[Myrmecia] bisecta</name>
    <dbReference type="NCBI Taxonomy" id="41462"/>
    <lineage>
        <taxon>Eukaryota</taxon>
        <taxon>Viridiplantae</taxon>
        <taxon>Chlorophyta</taxon>
        <taxon>core chlorophytes</taxon>
        <taxon>Trebouxiophyceae</taxon>
        <taxon>Trebouxiales</taxon>
        <taxon>Trebouxiaceae</taxon>
        <taxon>Myrmecia</taxon>
    </lineage>
</organism>
<keyword evidence="3" id="KW-0347">Helicase</keyword>
<dbReference type="InterPro" id="IPR024481">
    <property type="entry name" value="Helicase_Sen1_N"/>
</dbReference>
<feature type="region of interest" description="Disordered" evidence="6">
    <location>
        <begin position="1353"/>
        <end position="1394"/>
    </location>
</feature>
<evidence type="ECO:0000256" key="4">
    <source>
        <dbReference type="ARBA" id="ARBA00022840"/>
    </source>
</evidence>
<accession>A0AAW1R9W8</accession>
<keyword evidence="5" id="KW-0175">Coiled coil</keyword>
<dbReference type="InterPro" id="IPR045055">
    <property type="entry name" value="DNA2/NAM7-like"/>
</dbReference>
<name>A0AAW1R9W8_9CHLO</name>
<keyword evidence="2" id="KW-0378">Hydrolase</keyword>
<dbReference type="InterPro" id="IPR047187">
    <property type="entry name" value="SF1_C_Upf1"/>
</dbReference>
<evidence type="ECO:0000259" key="7">
    <source>
        <dbReference type="SMART" id="SM00382"/>
    </source>
</evidence>
<feature type="compositionally biased region" description="Basic and acidic residues" evidence="6">
    <location>
        <begin position="889"/>
        <end position="901"/>
    </location>
</feature>
<proteinExistence type="predicted"/>
<dbReference type="SMART" id="SM00382">
    <property type="entry name" value="AAA"/>
    <property type="match status" value="1"/>
</dbReference>
<evidence type="ECO:0000313" key="9">
    <source>
        <dbReference type="Proteomes" id="UP001489004"/>
    </source>
</evidence>
<feature type="domain" description="AAA+ ATPase" evidence="7">
    <location>
        <begin position="1321"/>
        <end position="1680"/>
    </location>
</feature>
<dbReference type="CDD" id="cd18042">
    <property type="entry name" value="DEXXQc_SETX"/>
    <property type="match status" value="1"/>
</dbReference>
<evidence type="ECO:0000256" key="2">
    <source>
        <dbReference type="ARBA" id="ARBA00022801"/>
    </source>
</evidence>
<evidence type="ECO:0000256" key="1">
    <source>
        <dbReference type="ARBA" id="ARBA00022741"/>
    </source>
</evidence>
<dbReference type="SUPFAM" id="SSF52540">
    <property type="entry name" value="P-loop containing nucleoside triphosphate hydrolases"/>
    <property type="match status" value="1"/>
</dbReference>
<dbReference type="PANTHER" id="PTHR10887:SF495">
    <property type="entry name" value="HELICASE SENATAXIN ISOFORM X1-RELATED"/>
    <property type="match status" value="1"/>
</dbReference>
<comment type="caution">
    <text evidence="8">The sequence shown here is derived from an EMBL/GenBank/DDBJ whole genome shotgun (WGS) entry which is preliminary data.</text>
</comment>
<feature type="coiled-coil region" evidence="5">
    <location>
        <begin position="1494"/>
        <end position="1560"/>
    </location>
</feature>
<dbReference type="GO" id="GO:0005694">
    <property type="term" value="C:chromosome"/>
    <property type="evidence" value="ECO:0007669"/>
    <property type="project" value="UniProtKB-ARBA"/>
</dbReference>
<evidence type="ECO:0000256" key="5">
    <source>
        <dbReference type="SAM" id="Coils"/>
    </source>
</evidence>
<keyword evidence="9" id="KW-1185">Reference proteome</keyword>
<feature type="region of interest" description="Disordered" evidence="6">
    <location>
        <begin position="814"/>
        <end position="976"/>
    </location>
</feature>
<dbReference type="InterPro" id="IPR041677">
    <property type="entry name" value="DNA2/NAM7_AAA_11"/>
</dbReference>
<evidence type="ECO:0000256" key="6">
    <source>
        <dbReference type="SAM" id="MobiDB-lite"/>
    </source>
</evidence>
<dbReference type="Pfam" id="PF12726">
    <property type="entry name" value="SEN1_N"/>
    <property type="match status" value="1"/>
</dbReference>
<dbReference type="Pfam" id="PF13086">
    <property type="entry name" value="AAA_11"/>
    <property type="match status" value="2"/>
</dbReference>
<dbReference type="GO" id="GO:0005524">
    <property type="term" value="F:ATP binding"/>
    <property type="evidence" value="ECO:0007669"/>
    <property type="project" value="UniProtKB-KW"/>
</dbReference>
<reference evidence="8 9" key="1">
    <citation type="journal article" date="2024" name="Nat. Commun.">
        <title>Phylogenomics reveals the evolutionary origins of lichenization in chlorophyte algae.</title>
        <authorList>
            <person name="Puginier C."/>
            <person name="Libourel C."/>
            <person name="Otte J."/>
            <person name="Skaloud P."/>
            <person name="Haon M."/>
            <person name="Grisel S."/>
            <person name="Petersen M."/>
            <person name="Berrin J.G."/>
            <person name="Delaux P.M."/>
            <person name="Dal Grande F."/>
            <person name="Keller J."/>
        </authorList>
    </citation>
    <scope>NUCLEOTIDE SEQUENCE [LARGE SCALE GENOMIC DNA]</scope>
    <source>
        <strain evidence="8 9">SAG 2043</strain>
    </source>
</reference>
<dbReference type="EMBL" id="JALJOR010000001">
    <property type="protein sequence ID" value="KAK9830551.1"/>
    <property type="molecule type" value="Genomic_DNA"/>
</dbReference>
<dbReference type="InterPro" id="IPR003593">
    <property type="entry name" value="AAA+_ATPase"/>
</dbReference>
<dbReference type="Proteomes" id="UP001489004">
    <property type="component" value="Unassembled WGS sequence"/>
</dbReference>
<gene>
    <name evidence="8" type="ORF">WJX72_012414</name>
</gene>
<sequence>MELKEKDLVHRLQQAQSSGQSVDQQWYSDAATFLHHAEHAEHWWCRHAVLARGLAQLLVYHDGEAVVQRIWAEMSKQLSQCAQCVMEYHSAQAYFKETLDEAASDPLLAVMRRLDEERLAAVLGEAPAVQSGEDLRPSLVTALFEALSYDSLLEDREVMQKLQAALLHLSRSCELAWADGGRYPGLYRLMAHPDTAVRSLIAPIVKELGPFADELELGSISSVLDHWMHLLQFDLFEVAQASAGGRERFNQPREPLWLALNALLHMLRPPAMHALVQWYGLLPEVVVNHLGAAGRVGRCAVGCLRSLLDGLGGKVWQFSLGGAQRVVEVLLQAAFRSREPPLHAEIVRVFRPLLKSCETGKVRAVQRKVFFFLLHQVPASGNFTPLSRTIAQTTAFDIMAACLRAGRPICQDMDIYGPALCNIVHEVPQQAAVKSHGMAVAICIALIQADACALAALLQASHTSSVTALLAVRSSEGCGVDVGQACHLAAQNADTWECTPALWQGLSQCQQPQISAAMSWPRQCSVDAAATCSVRASEHAGLLLQASRKAACTHLGWLLRRKQPFHAAGTPLLAQAVESLLRLLFGVHAPLRDLAREVLQRHTQEASLADVLSSLLWTPANVEAVSGAAAAAVQWLQAAPVSQVMVSTAGQHALAFLDALFLAAANHPHGGNLDLEAVVPPLWDFVMGVLDEGAPAAKLLTARQAHTHMFSLLPVLWTLLAPLEELQPDDLLWIGAALQYGLLLDTALVEGWARAMQKVLHGLPSPATELLPPEVLQIAAQAMSSHNGLPDSARLLLAPHLGRLAPGNLGQIWPEAWPRKTVPGTAAGTARQALKRPSMRRPGAGPPPKRLKAALEDHLQQQAKLQRAMDRNQRGNVADGRMRQAQTHDSGRSEASRERAAQRQPGVPRPRSRTASPARELEMSHHRQGHVGGHAANATSREPSPFEYRPEPQLASRPPSRPQSREPSPNPNMLDLEEDHDLDAELSAFRQAQQPRDDNAMLSRLTMPNAAPAVKVQRRTIQLAAVPGHVSTAQWAQRRVAQPAAEPPPQAALTVEQVQQELLAWDYFALLAGKTGGGAALMGGKVPKAFSSIGHYTRVFRGLLLEELRAHVQKAHEDWSKLKGRSESSSLSFPLQLRENQKHSVLHNMVFSQDCADRDHYCRAEDLLLLTRRPLAALPAEKDDKVPSVHLLGLVMKAERDEASGGRSRNVHVIANLGTEVVGRDAQRLEAAQKALLQGTTWHVTRIMSWTPHLRQFLALCRAFSLPPPLLQQILHPQPPSQGHAAPRLDRCALPPGLHQALAADYNSSQQRAIAASLGGSGQFTLVQGPPGTGKTAAILAIVSGILAKNPSTGHSTVANAEPSKKGSKKHKGGTAGVAACAGPSKEGSKKHTGGTAGVAADAAIPQACLVMGQPPPARVLVCAQSNAAIDELIARLAVQGLYRAPGGRRECPSMLRMGKLETAHPLVQAFHIDAVAQRFEGTEDSTTTAVGEVERAKQRTQELRSRLAQLQQQINEPASKVAMNLSAMLDRKRQLRLELNKAQSEYKSGGERVARARREVRQAVVKSAEVVACTLSSAGGDLLSLLKTGPFFNALIIDEVSPQSAGGDLLSLLKTGPFFDGLIIDEAAQALEPAALIALQLVAPSGRIVLAAQALEPAALIALQLVAPSGRIVLVGDPKQLPATVISRAAEAANLAQSLFERLQQAGYPVAMLSEQYRMHPAISAWPSAFFYDGKLVDGRGIREGGERDAAFHKQPCFPPLAFYDCLEGRERAGSREGSGGSLSNALEAELACTLYTGVMRQYAAELGSVAVLTPYRAQLSTLRSVFRRAHGEDGIANIDFATVDGFQGKEADVVIFSCVRAHQLRSGMGSVGFLADVRRMNVALTRARRALWIIGHSQTLLSSPPWKALIEHTQHHACFFRTHHPFASILTASKKQLQGR</sequence>
<evidence type="ECO:0000313" key="8">
    <source>
        <dbReference type="EMBL" id="KAK9830551.1"/>
    </source>
</evidence>
<keyword evidence="4" id="KW-0067">ATP-binding</keyword>